<dbReference type="OrthoDB" id="288590at2759"/>
<feature type="domain" description="Fe2OG dioxygenase" evidence="6">
    <location>
        <begin position="164"/>
        <end position="248"/>
    </location>
</feature>
<keyword evidence="2 5" id="KW-0479">Metal-binding</keyword>
<keyword evidence="4 5" id="KW-0408">Iron</keyword>
<evidence type="ECO:0000256" key="3">
    <source>
        <dbReference type="ARBA" id="ARBA00023002"/>
    </source>
</evidence>
<proteinExistence type="inferred from homology"/>
<evidence type="ECO:0000256" key="1">
    <source>
        <dbReference type="ARBA" id="ARBA00008056"/>
    </source>
</evidence>
<dbReference type="InterPro" id="IPR026992">
    <property type="entry name" value="DIOX_N"/>
</dbReference>
<comment type="caution">
    <text evidence="7">The sequence shown here is derived from an EMBL/GenBank/DDBJ whole genome shotgun (WGS) entry which is preliminary data.</text>
</comment>
<dbReference type="Proteomes" id="UP000631114">
    <property type="component" value="Unassembled WGS sequence"/>
</dbReference>
<dbReference type="SUPFAM" id="SSF51197">
    <property type="entry name" value="Clavaminate synthase-like"/>
    <property type="match status" value="1"/>
</dbReference>
<keyword evidence="8" id="KW-1185">Reference proteome</keyword>
<reference evidence="7 8" key="1">
    <citation type="submission" date="2020-10" db="EMBL/GenBank/DDBJ databases">
        <title>The Coptis chinensis genome and diversification of protoberbering-type alkaloids.</title>
        <authorList>
            <person name="Wang B."/>
            <person name="Shu S."/>
            <person name="Song C."/>
            <person name="Liu Y."/>
        </authorList>
    </citation>
    <scope>NUCLEOTIDE SEQUENCE [LARGE SCALE GENOMIC DNA]</scope>
    <source>
        <strain evidence="7">HL-2020</strain>
        <tissue evidence="7">Leaf</tissue>
    </source>
</reference>
<protein>
    <recommendedName>
        <fullName evidence="6">Fe2OG dioxygenase domain-containing protein</fullName>
    </recommendedName>
</protein>
<evidence type="ECO:0000259" key="6">
    <source>
        <dbReference type="PROSITE" id="PS51471"/>
    </source>
</evidence>
<dbReference type="AlphaFoldDB" id="A0A835H2G7"/>
<dbReference type="PANTHER" id="PTHR10209:SF732">
    <property type="entry name" value="FLAVONOL SYNTHASE_FLAVANONE 3-HYDROXYLASE-LIKE"/>
    <property type="match status" value="1"/>
</dbReference>
<dbReference type="InterPro" id="IPR027443">
    <property type="entry name" value="IPNS-like_sf"/>
</dbReference>
<sequence>EASMVNTSIPTVDLSCFFNEGHEDDKKKAREIISHACSEYGFFQIVNHGMPLKTMTRALELFKEFFEYPLEEKLKCRSSDRSHLPLPGGFDRPPEQSANKNEYFTIFHPESGSNLYPNDLPEFREVTEQIFHQFTETGLLVETIVNDCLGLPPKFLQDYNNDRSWDSLVALRYLPATDIGNTGLGAHQDANVLTFLFQDQVGGLEVLKDGVWIPIVPTEGSIIVNLGDVVQVQHCFFSKKKLCFKCRT</sequence>
<keyword evidence="3 5" id="KW-0560">Oxidoreductase</keyword>
<evidence type="ECO:0000256" key="5">
    <source>
        <dbReference type="RuleBase" id="RU003682"/>
    </source>
</evidence>
<dbReference type="Pfam" id="PF03171">
    <property type="entry name" value="2OG-FeII_Oxy"/>
    <property type="match status" value="1"/>
</dbReference>
<evidence type="ECO:0000256" key="4">
    <source>
        <dbReference type="ARBA" id="ARBA00023004"/>
    </source>
</evidence>
<gene>
    <name evidence="7" type="ORF">IFM89_001259</name>
</gene>
<accession>A0A835H2G7</accession>
<feature type="non-terminal residue" evidence="7">
    <location>
        <position position="248"/>
    </location>
</feature>
<evidence type="ECO:0000256" key="2">
    <source>
        <dbReference type="ARBA" id="ARBA00022723"/>
    </source>
</evidence>
<dbReference type="GO" id="GO:0051213">
    <property type="term" value="F:dioxygenase activity"/>
    <property type="evidence" value="ECO:0007669"/>
    <property type="project" value="UniProtKB-ARBA"/>
</dbReference>
<evidence type="ECO:0000313" key="8">
    <source>
        <dbReference type="Proteomes" id="UP000631114"/>
    </source>
</evidence>
<name>A0A835H2G7_9MAGN</name>
<dbReference type="PANTHER" id="PTHR10209">
    <property type="entry name" value="OXIDOREDUCTASE, 2OG-FE II OXYGENASE FAMILY PROTEIN"/>
    <property type="match status" value="1"/>
</dbReference>
<dbReference type="InterPro" id="IPR044861">
    <property type="entry name" value="IPNS-like_FE2OG_OXY"/>
</dbReference>
<dbReference type="GO" id="GO:0046872">
    <property type="term" value="F:metal ion binding"/>
    <property type="evidence" value="ECO:0007669"/>
    <property type="project" value="UniProtKB-KW"/>
</dbReference>
<dbReference type="Pfam" id="PF14226">
    <property type="entry name" value="DIOX_N"/>
    <property type="match status" value="1"/>
</dbReference>
<dbReference type="EMBL" id="JADFTS010000008">
    <property type="protein sequence ID" value="KAF9591049.1"/>
    <property type="molecule type" value="Genomic_DNA"/>
</dbReference>
<evidence type="ECO:0000313" key="7">
    <source>
        <dbReference type="EMBL" id="KAF9591049.1"/>
    </source>
</evidence>
<comment type="similarity">
    <text evidence="1 5">Belongs to the iron/ascorbate-dependent oxidoreductase family.</text>
</comment>
<dbReference type="PROSITE" id="PS51471">
    <property type="entry name" value="FE2OG_OXY"/>
    <property type="match status" value="1"/>
</dbReference>
<dbReference type="InterPro" id="IPR005123">
    <property type="entry name" value="Oxoglu/Fe-dep_dioxygenase_dom"/>
</dbReference>
<organism evidence="7 8">
    <name type="scientific">Coptis chinensis</name>
    <dbReference type="NCBI Taxonomy" id="261450"/>
    <lineage>
        <taxon>Eukaryota</taxon>
        <taxon>Viridiplantae</taxon>
        <taxon>Streptophyta</taxon>
        <taxon>Embryophyta</taxon>
        <taxon>Tracheophyta</taxon>
        <taxon>Spermatophyta</taxon>
        <taxon>Magnoliopsida</taxon>
        <taxon>Ranunculales</taxon>
        <taxon>Ranunculaceae</taxon>
        <taxon>Coptidoideae</taxon>
        <taxon>Coptis</taxon>
    </lineage>
</organism>
<dbReference type="Gene3D" id="2.60.120.330">
    <property type="entry name" value="B-lactam Antibiotic, Isopenicillin N Synthase, Chain"/>
    <property type="match status" value="1"/>
</dbReference>